<dbReference type="EMBL" id="JAXIOK010000010">
    <property type="protein sequence ID" value="KAK4760846.1"/>
    <property type="molecule type" value="Genomic_DNA"/>
</dbReference>
<evidence type="ECO:0000313" key="2">
    <source>
        <dbReference type="Proteomes" id="UP001345219"/>
    </source>
</evidence>
<dbReference type="SUPFAM" id="SSF51905">
    <property type="entry name" value="FAD/NAD(P)-binding domain"/>
    <property type="match status" value="1"/>
</dbReference>
<dbReference type="Pfam" id="PF13450">
    <property type="entry name" value="NAD_binding_8"/>
    <property type="match status" value="1"/>
</dbReference>
<keyword evidence="2" id="KW-1185">Reference proteome</keyword>
<dbReference type="Proteomes" id="UP001345219">
    <property type="component" value="Chromosome 5"/>
</dbReference>
<organism evidence="1 2">
    <name type="scientific">Trapa incisa</name>
    <dbReference type="NCBI Taxonomy" id="236973"/>
    <lineage>
        <taxon>Eukaryota</taxon>
        <taxon>Viridiplantae</taxon>
        <taxon>Streptophyta</taxon>
        <taxon>Embryophyta</taxon>
        <taxon>Tracheophyta</taxon>
        <taxon>Spermatophyta</taxon>
        <taxon>Magnoliopsida</taxon>
        <taxon>eudicotyledons</taxon>
        <taxon>Gunneridae</taxon>
        <taxon>Pentapetalae</taxon>
        <taxon>rosids</taxon>
        <taxon>malvids</taxon>
        <taxon>Myrtales</taxon>
        <taxon>Lythraceae</taxon>
        <taxon>Trapa</taxon>
    </lineage>
</organism>
<dbReference type="PANTHER" id="PTHR10668">
    <property type="entry name" value="PHYTOENE DEHYDROGENASE"/>
    <property type="match status" value="1"/>
</dbReference>
<dbReference type="AlphaFoldDB" id="A0AAN7Q701"/>
<comment type="caution">
    <text evidence="1">The sequence shown here is derived from an EMBL/GenBank/DDBJ whole genome shotgun (WGS) entry which is preliminary data.</text>
</comment>
<accession>A0AAN7Q701</accession>
<protein>
    <recommendedName>
        <fullName evidence="3">Pyridine nucleotide-disulfide oxidoreductase domain-containing protein 2</fullName>
    </recommendedName>
</protein>
<proteinExistence type="predicted"/>
<evidence type="ECO:0008006" key="3">
    <source>
        <dbReference type="Google" id="ProtNLM"/>
    </source>
</evidence>
<evidence type="ECO:0000313" key="1">
    <source>
        <dbReference type="EMBL" id="KAK4760846.1"/>
    </source>
</evidence>
<reference evidence="1 2" key="1">
    <citation type="journal article" date="2023" name="Hortic Res">
        <title>Pangenome of water caltrop reveals structural variations and asymmetric subgenome divergence after allopolyploidization.</title>
        <authorList>
            <person name="Zhang X."/>
            <person name="Chen Y."/>
            <person name="Wang L."/>
            <person name="Yuan Y."/>
            <person name="Fang M."/>
            <person name="Shi L."/>
            <person name="Lu R."/>
            <person name="Comes H.P."/>
            <person name="Ma Y."/>
            <person name="Chen Y."/>
            <person name="Huang G."/>
            <person name="Zhou Y."/>
            <person name="Zheng Z."/>
            <person name="Qiu Y."/>
        </authorList>
    </citation>
    <scope>NUCLEOTIDE SEQUENCE [LARGE SCALE GENOMIC DNA]</scope>
    <source>
        <tissue evidence="1">Roots</tissue>
    </source>
</reference>
<dbReference type="Gene3D" id="3.50.50.60">
    <property type="entry name" value="FAD/NAD(P)-binding domain"/>
    <property type="match status" value="1"/>
</dbReference>
<dbReference type="InterPro" id="IPR036188">
    <property type="entry name" value="FAD/NAD-bd_sf"/>
</dbReference>
<gene>
    <name evidence="1" type="ORF">SAY87_005739</name>
</gene>
<sequence length="392" mass="43811">MWGRGFASTARAAVEGRKWDAVVIGAGHNGLTAAAYLARGGMSVAVLERRHVIGGAAVTEEIVPGFRFSRCSYLLSLLRPSIIRLSLTFHTFWIFNRTCPSLFVGELELKPHGLKLLRPMAAAFTPCSDGRYLLLSFDEDENRREISKFSRRDADAYMRYENQLDKFSRIMNFLLDSHPPEFQHEVPSFSDRMRSRVQKSVFWARCLRQILSMGQKNVMDFVDLLLSPTSKTLNKWFETDVLKATLAANATIGSMASIDSVGSGYVLLHHVMGESDGDRNVWAYVSDTFSSHVQGGMGSVSLAISNAAKEAGVHILTNTEEFVPPNLLPDDFFYAIKHSDYSSGVTKINVAVDKLPQFHCLNKPGVGSHHTGSIFIGCERYVMFKHLSFFFF</sequence>
<dbReference type="PANTHER" id="PTHR10668:SF104">
    <property type="entry name" value="AMINE OXIDASE DOMAIN-CONTAINING PROTEIN"/>
    <property type="match status" value="1"/>
</dbReference>
<name>A0AAN7Q701_9MYRT</name>